<organism evidence="2">
    <name type="scientific">Mytilinidion resinicola</name>
    <dbReference type="NCBI Taxonomy" id="574789"/>
    <lineage>
        <taxon>Eukaryota</taxon>
        <taxon>Fungi</taxon>
        <taxon>Dikarya</taxon>
        <taxon>Ascomycota</taxon>
        <taxon>Pezizomycotina</taxon>
        <taxon>Dothideomycetes</taxon>
        <taxon>Pleosporomycetidae</taxon>
        <taxon>Mytilinidiales</taxon>
        <taxon>Mytilinidiaceae</taxon>
        <taxon>Mytilinidion</taxon>
    </lineage>
</organism>
<dbReference type="SUPFAM" id="SSF55729">
    <property type="entry name" value="Acyl-CoA N-acyltransferases (Nat)"/>
    <property type="match status" value="1"/>
</dbReference>
<dbReference type="Gene3D" id="3.40.630.30">
    <property type="match status" value="1"/>
</dbReference>
<dbReference type="InterPro" id="IPR016181">
    <property type="entry name" value="Acyl_CoA_acyltransferase"/>
</dbReference>
<proteinExistence type="predicted"/>
<reference evidence="2 4" key="1">
    <citation type="journal article" date="2020" name="Stud. Mycol.">
        <title>101 Dothideomycetes genomes: a test case for predicting lifestyles and emergence of pathogens.</title>
        <authorList>
            <person name="Haridas S."/>
            <person name="Albert R."/>
            <person name="Binder M."/>
            <person name="Bloem J."/>
            <person name="Labutti K."/>
            <person name="Salamov A."/>
            <person name="Andreopoulos B."/>
            <person name="Baker S."/>
            <person name="Barry K."/>
            <person name="Bills G."/>
            <person name="Bluhm B."/>
            <person name="Cannon C."/>
            <person name="Castanera R."/>
            <person name="Culley D."/>
            <person name="Daum C."/>
            <person name="Ezra D."/>
            <person name="Gonzalez J."/>
            <person name="Henrissat B."/>
            <person name="Kuo A."/>
            <person name="Liang C."/>
            <person name="Lipzen A."/>
            <person name="Lutzoni F."/>
            <person name="Magnuson J."/>
            <person name="Mondo S."/>
            <person name="Nolan M."/>
            <person name="Ohm R."/>
            <person name="Pangilinan J."/>
            <person name="Park H.-J."/>
            <person name="Ramirez L."/>
            <person name="Alfaro M."/>
            <person name="Sun H."/>
            <person name="Tritt A."/>
            <person name="Yoshinaga Y."/>
            <person name="Zwiers L.-H."/>
            <person name="Turgeon B."/>
            <person name="Goodwin S."/>
            <person name="Spatafora J."/>
            <person name="Crous P."/>
            <person name="Grigoriev I."/>
        </authorList>
    </citation>
    <scope>NUCLEOTIDE SEQUENCE</scope>
    <source>
        <strain evidence="2 4">CBS 304.34</strain>
    </source>
</reference>
<evidence type="ECO:0000313" key="4">
    <source>
        <dbReference type="RefSeq" id="XP_033572718.1"/>
    </source>
</evidence>
<dbReference type="Proteomes" id="UP000504636">
    <property type="component" value="Unplaced"/>
</dbReference>
<protein>
    <submittedName>
        <fullName evidence="2 4">Uncharacterized protein</fullName>
    </submittedName>
</protein>
<dbReference type="AlphaFoldDB" id="A0A6A6YCK9"/>
<reference evidence="4" key="3">
    <citation type="submission" date="2025-04" db="UniProtKB">
        <authorList>
            <consortium name="RefSeq"/>
        </authorList>
    </citation>
    <scope>IDENTIFICATION</scope>
    <source>
        <strain evidence="4">CBS 304.34</strain>
    </source>
</reference>
<accession>A0A6A6YCK9</accession>
<dbReference type="OrthoDB" id="3794209at2759"/>
<feature type="region of interest" description="Disordered" evidence="1">
    <location>
        <begin position="260"/>
        <end position="284"/>
    </location>
</feature>
<feature type="compositionally biased region" description="Basic and acidic residues" evidence="1">
    <location>
        <begin position="261"/>
        <end position="283"/>
    </location>
</feature>
<evidence type="ECO:0000313" key="3">
    <source>
        <dbReference type="Proteomes" id="UP000504636"/>
    </source>
</evidence>
<sequence length="306" mass="33915">MESSTGTKTSGLRSEILSRPDFEDRPALNAALTNLVNETFSQVKAADPSLWEPSQIRPRFPDSSSLTTMLGRAGMCAVIFDSVNGTDIPVATASVIPSDNAELIGSYWDDGNLPIEFELLAVVSHPSPTYRRRGLASRCCKMLEDCVSALLQASFSGTDPSKSAARPSKSWRLRLHTVEEESVEYWRRRGFQETGRHPLPIGTWGCKKERTITSMMRDIPLVPDYTGVSILNEVEFSRYQVSLQPYLINQALTEQAASIARRREEGRPEPVSRKGPDSARNEDLASASILDELRESCRELLKPGVP</sequence>
<gene>
    <name evidence="2 4" type="ORF">BDZ99DRAFT_480420</name>
</gene>
<evidence type="ECO:0000313" key="2">
    <source>
        <dbReference type="EMBL" id="KAF2805754.1"/>
    </source>
</evidence>
<dbReference type="GeneID" id="54463227"/>
<reference evidence="4" key="2">
    <citation type="submission" date="2020-04" db="EMBL/GenBank/DDBJ databases">
        <authorList>
            <consortium name="NCBI Genome Project"/>
        </authorList>
    </citation>
    <scope>NUCLEOTIDE SEQUENCE</scope>
    <source>
        <strain evidence="4">CBS 304.34</strain>
    </source>
</reference>
<name>A0A6A6YCK9_9PEZI</name>
<keyword evidence="3" id="KW-1185">Reference proteome</keyword>
<evidence type="ECO:0000256" key="1">
    <source>
        <dbReference type="SAM" id="MobiDB-lite"/>
    </source>
</evidence>
<dbReference type="EMBL" id="MU003709">
    <property type="protein sequence ID" value="KAF2805754.1"/>
    <property type="molecule type" value="Genomic_DNA"/>
</dbReference>
<dbReference type="RefSeq" id="XP_033572718.1">
    <property type="nucleotide sequence ID" value="XM_033722334.1"/>
</dbReference>